<evidence type="ECO:0000313" key="10">
    <source>
        <dbReference type="Proteomes" id="UP000027238"/>
    </source>
</evidence>
<dbReference type="InterPro" id="IPR001128">
    <property type="entry name" value="Cyt_P450"/>
</dbReference>
<dbReference type="InterPro" id="IPR036396">
    <property type="entry name" value="Cyt_P450_sf"/>
</dbReference>
<keyword evidence="8" id="KW-0503">Monooxygenase</keyword>
<gene>
    <name evidence="9" type="ORF">CSUB01_08292</name>
</gene>
<dbReference type="AlphaFoldDB" id="A0A066XFU1"/>
<evidence type="ECO:0000256" key="4">
    <source>
        <dbReference type="ARBA" id="ARBA00022723"/>
    </source>
</evidence>
<dbReference type="GO" id="GO:0020037">
    <property type="term" value="F:heme binding"/>
    <property type="evidence" value="ECO:0007669"/>
    <property type="project" value="InterPro"/>
</dbReference>
<dbReference type="Gene3D" id="1.10.630.10">
    <property type="entry name" value="Cytochrome P450"/>
    <property type="match status" value="1"/>
</dbReference>
<evidence type="ECO:0000256" key="6">
    <source>
        <dbReference type="ARBA" id="ARBA00023004"/>
    </source>
</evidence>
<dbReference type="eggNOG" id="KOG0156">
    <property type="taxonomic scope" value="Eukaryota"/>
</dbReference>
<comment type="similarity">
    <text evidence="2 8">Belongs to the cytochrome P450 family.</text>
</comment>
<feature type="non-terminal residue" evidence="9">
    <location>
        <position position="1"/>
    </location>
</feature>
<accession>A0A066XFU1</accession>
<dbReference type="CDD" id="cd11059">
    <property type="entry name" value="CYP_fungal"/>
    <property type="match status" value="1"/>
</dbReference>
<evidence type="ECO:0000256" key="8">
    <source>
        <dbReference type="RuleBase" id="RU000461"/>
    </source>
</evidence>
<dbReference type="PRINTS" id="PR00385">
    <property type="entry name" value="P450"/>
</dbReference>
<keyword evidence="3 7" id="KW-0349">Heme</keyword>
<evidence type="ECO:0000256" key="1">
    <source>
        <dbReference type="ARBA" id="ARBA00001971"/>
    </source>
</evidence>
<dbReference type="EMBL" id="JMSE01000739">
    <property type="protein sequence ID" value="KDN68048.1"/>
    <property type="molecule type" value="Genomic_DNA"/>
</dbReference>
<dbReference type="GO" id="GO:0005506">
    <property type="term" value="F:iron ion binding"/>
    <property type="evidence" value="ECO:0007669"/>
    <property type="project" value="InterPro"/>
</dbReference>
<dbReference type="Pfam" id="PF00067">
    <property type="entry name" value="p450"/>
    <property type="match status" value="1"/>
</dbReference>
<dbReference type="STRING" id="1173701.A0A066XFU1"/>
<dbReference type="PANTHER" id="PTHR24305">
    <property type="entry name" value="CYTOCHROME P450"/>
    <property type="match status" value="1"/>
</dbReference>
<dbReference type="PRINTS" id="PR00463">
    <property type="entry name" value="EP450I"/>
</dbReference>
<dbReference type="Proteomes" id="UP000027238">
    <property type="component" value="Unassembled WGS sequence"/>
</dbReference>
<dbReference type="InterPro" id="IPR017972">
    <property type="entry name" value="Cyt_P450_CS"/>
</dbReference>
<dbReference type="SUPFAM" id="SSF48264">
    <property type="entry name" value="Cytochrome P450"/>
    <property type="match status" value="1"/>
</dbReference>
<organism evidence="9 10">
    <name type="scientific">Colletotrichum sublineola</name>
    <name type="common">Sorghum anthracnose fungus</name>
    <dbReference type="NCBI Taxonomy" id="1173701"/>
    <lineage>
        <taxon>Eukaryota</taxon>
        <taxon>Fungi</taxon>
        <taxon>Dikarya</taxon>
        <taxon>Ascomycota</taxon>
        <taxon>Pezizomycotina</taxon>
        <taxon>Sordariomycetes</taxon>
        <taxon>Hypocreomycetidae</taxon>
        <taxon>Glomerellales</taxon>
        <taxon>Glomerellaceae</taxon>
        <taxon>Colletotrichum</taxon>
        <taxon>Colletotrichum graminicola species complex</taxon>
    </lineage>
</organism>
<dbReference type="OMA" id="MEMENYF"/>
<reference evidence="10" key="1">
    <citation type="journal article" date="2014" name="Genome Announc.">
        <title>Draft genome sequence of Colletotrichum sublineola, a destructive pathogen of cultivated sorghum.</title>
        <authorList>
            <person name="Baroncelli R."/>
            <person name="Sanz-Martin J.M."/>
            <person name="Rech G.E."/>
            <person name="Sukno S.A."/>
            <person name="Thon M.R."/>
        </authorList>
    </citation>
    <scope>NUCLEOTIDE SEQUENCE [LARGE SCALE GENOMIC DNA]</scope>
    <source>
        <strain evidence="10">TX430BB</strain>
    </source>
</reference>
<protein>
    <submittedName>
        <fullName evidence="9">Putative cytochrome P450</fullName>
    </submittedName>
</protein>
<name>A0A066XFU1_COLSU</name>
<evidence type="ECO:0000313" key="9">
    <source>
        <dbReference type="EMBL" id="KDN68048.1"/>
    </source>
</evidence>
<dbReference type="PROSITE" id="PS00086">
    <property type="entry name" value="CYTOCHROME_P450"/>
    <property type="match status" value="1"/>
</dbReference>
<evidence type="ECO:0000256" key="3">
    <source>
        <dbReference type="ARBA" id="ARBA00022617"/>
    </source>
</evidence>
<comment type="cofactor">
    <cofactor evidence="1 7">
        <name>heme</name>
        <dbReference type="ChEBI" id="CHEBI:30413"/>
    </cofactor>
</comment>
<keyword evidence="6 7" id="KW-0408">Iron</keyword>
<evidence type="ECO:0000256" key="2">
    <source>
        <dbReference type="ARBA" id="ARBA00010617"/>
    </source>
</evidence>
<dbReference type="PANTHER" id="PTHR24305:SF96">
    <property type="entry name" value="CYTOCHROME P450 MONOOXYGENASE STCB-RELATED"/>
    <property type="match status" value="1"/>
</dbReference>
<dbReference type="HOGENOM" id="CLU_001570_14_2_1"/>
<sequence>TLSVSIFVDHDDRRAEGGALGRIDFRYIDSHQSKSKGVGSRQVSKLIVNQSCFLNPLKHIPGPWHTLITHYVLKFHTIRGRRLYYIHSLHERYGPVVRISPYQVAVADPDAFVTIHRIGARFYKSPFYEDFTGPSGIGIGLFSMTDPKRHAARRKLFARAFTQANIRQNCEPVVREKVMKAVGKIKAEASRASSDILHWWLLMASDVIGQLSFGESFELLETGKKNEFVETLHLTGLSTFLNYEFPLLYAVSRYIPIASVQWLLNAAASIRGYGGRAVENLRKHRENKSNIFAAALAECEADEKGNLTDEDVKIEAGNFILAGADTTAITLTYLVWAVLKKPELQARLEAEVAAIDEDSVFNDASLEKLALLNAVIEETLRLYGSVAGNLPRVVPPKGAMFGRYHIPGGLEVETQAYTLHRDPNVYPRPLEFDEQRWFDPATSTFQQNSNSCAFGAGTRVCIGVHLARMELRMAAAALFHQCPGLKLSSSMTDSMMEMENYFTIAPIGHRCEVTLVQ</sequence>
<comment type="caution">
    <text evidence="9">The sequence shown here is derived from an EMBL/GenBank/DDBJ whole genome shotgun (WGS) entry which is preliminary data.</text>
</comment>
<evidence type="ECO:0000256" key="5">
    <source>
        <dbReference type="ARBA" id="ARBA00023002"/>
    </source>
</evidence>
<keyword evidence="5 8" id="KW-0560">Oxidoreductase</keyword>
<dbReference type="OrthoDB" id="1470350at2759"/>
<dbReference type="GO" id="GO:0016705">
    <property type="term" value="F:oxidoreductase activity, acting on paired donors, with incorporation or reduction of molecular oxygen"/>
    <property type="evidence" value="ECO:0007669"/>
    <property type="project" value="InterPro"/>
</dbReference>
<dbReference type="GO" id="GO:0004497">
    <property type="term" value="F:monooxygenase activity"/>
    <property type="evidence" value="ECO:0007669"/>
    <property type="project" value="UniProtKB-KW"/>
</dbReference>
<feature type="binding site" description="axial binding residue" evidence="7">
    <location>
        <position position="461"/>
    </location>
    <ligand>
        <name>heme</name>
        <dbReference type="ChEBI" id="CHEBI:30413"/>
    </ligand>
    <ligandPart>
        <name>Fe</name>
        <dbReference type="ChEBI" id="CHEBI:18248"/>
    </ligandPart>
</feature>
<evidence type="ECO:0000256" key="7">
    <source>
        <dbReference type="PIRSR" id="PIRSR602401-1"/>
    </source>
</evidence>
<dbReference type="InterPro" id="IPR050121">
    <property type="entry name" value="Cytochrome_P450_monoxygenase"/>
</dbReference>
<proteinExistence type="inferred from homology"/>
<dbReference type="InterPro" id="IPR002401">
    <property type="entry name" value="Cyt_P450_E_grp-I"/>
</dbReference>
<keyword evidence="4 7" id="KW-0479">Metal-binding</keyword>
<keyword evidence="10" id="KW-1185">Reference proteome</keyword>